<evidence type="ECO:0000256" key="2">
    <source>
        <dbReference type="ARBA" id="ARBA00008821"/>
    </source>
</evidence>
<comment type="caution">
    <text evidence="7">The sequence shown here is derived from an EMBL/GenBank/DDBJ whole genome shotgun (WGS) entry which is preliminary data.</text>
</comment>
<sequence length="609" mass="65611">QDPRVGTGPPRREVDMLYRIEDVPPWYLCILLGFQHYLTCFSGTIAVPFLLAESLCVGKDQLTVSYLIGTIFTCVGITTLIQTTVGIRLPLFQASALAFLVPAKSILALEKWRCPPEEQIYGNWALPLNTSHIWQPRMREVRPVTPGGPQNPWQTTDPPPPLHALQIQGAIMVSSLVEVAIGLLGLPGALLSYIGPLTVTPTVSLIGLSVFQAAGERAGSHWGIAVLTIFLIVLFAQYLRHVTVCLPGYRRGSGFVLLRVQIFKLFPIILAIMMVWLLCYVLTRTGVFPGRPEEYGYKARTDARGEILSVAPWFRVPYPCQWGLPTVTSAAVLGMFSATLAGIIESIGDYYSCARLAGAPAPPVHAINRGIFTEGISCIIAGLLGTGNGSTSSSPNIGVLGITKVGSRRVIQYGAGIMLVLGTIGKFTALFASLPDPILGGMFCTLFGMITAVGLSNLQFVDMNSSRNLFVLGFAMFFGLTLPNYLDSHPKAINTGVPELDQILTVLLTTEMFVGGTIAFVLDNTIPGTQEERGLVQWKAGAHSDSVASASLRSYDFPFGMSAVRKSRWLKHVPICPVFTGFKARAKGSGTAAADVRDTADGLSVCTKV</sequence>
<dbReference type="Proteomes" id="UP000541181">
    <property type="component" value="Unassembled WGS sequence"/>
</dbReference>
<feature type="transmembrane region" description="Helical" evidence="6">
    <location>
        <begin position="469"/>
        <end position="486"/>
    </location>
</feature>
<dbReference type="EMBL" id="VZRC01000151">
    <property type="protein sequence ID" value="NWS55853.1"/>
    <property type="molecule type" value="Genomic_DNA"/>
</dbReference>
<dbReference type="InterPro" id="IPR006043">
    <property type="entry name" value="NCS2"/>
</dbReference>
<protein>
    <submittedName>
        <fullName evidence="7">S23A1 protein</fullName>
    </submittedName>
</protein>
<evidence type="ECO:0000256" key="5">
    <source>
        <dbReference type="ARBA" id="ARBA00023136"/>
    </source>
</evidence>
<feature type="transmembrane region" description="Helical" evidence="6">
    <location>
        <begin position="219"/>
        <end position="239"/>
    </location>
</feature>
<evidence type="ECO:0000256" key="4">
    <source>
        <dbReference type="ARBA" id="ARBA00022989"/>
    </source>
</evidence>
<feature type="transmembrane region" description="Helical" evidence="6">
    <location>
        <begin position="260"/>
        <end position="283"/>
    </location>
</feature>
<dbReference type="GO" id="GO:0016020">
    <property type="term" value="C:membrane"/>
    <property type="evidence" value="ECO:0007669"/>
    <property type="project" value="UniProtKB-SubCell"/>
</dbReference>
<dbReference type="AlphaFoldDB" id="A0A7K5GFR6"/>
<gene>
    <name evidence="7" type="primary">Slc23a1_0</name>
    <name evidence="7" type="ORF">CHUBUR_R00376</name>
</gene>
<comment type="subcellular location">
    <subcellularLocation>
        <location evidence="1">Membrane</location>
        <topology evidence="1">Multi-pass membrane protein</topology>
    </subcellularLocation>
</comment>
<name>A0A7K5GFR6_9AVES</name>
<accession>A0A7K5GFR6</accession>
<evidence type="ECO:0000256" key="1">
    <source>
        <dbReference type="ARBA" id="ARBA00004141"/>
    </source>
</evidence>
<feature type="non-terminal residue" evidence="7">
    <location>
        <position position="1"/>
    </location>
</feature>
<evidence type="ECO:0000256" key="6">
    <source>
        <dbReference type="SAM" id="Phobius"/>
    </source>
</evidence>
<feature type="non-terminal residue" evidence="7">
    <location>
        <position position="609"/>
    </location>
</feature>
<comment type="similarity">
    <text evidence="2">Belongs to the nucleobase:cation symporter-2 (NCS2) (TC 2.A.40) family.</text>
</comment>
<keyword evidence="3 6" id="KW-0812">Transmembrane</keyword>
<feature type="transmembrane region" description="Helical" evidence="6">
    <location>
        <begin position="410"/>
        <end position="432"/>
    </location>
</feature>
<feature type="transmembrane region" description="Helical" evidence="6">
    <location>
        <begin position="64"/>
        <end position="85"/>
    </location>
</feature>
<dbReference type="PANTHER" id="PTHR11119">
    <property type="entry name" value="XANTHINE-URACIL / VITAMIN C PERMEASE FAMILY MEMBER"/>
    <property type="match status" value="1"/>
</dbReference>
<dbReference type="Pfam" id="PF00860">
    <property type="entry name" value="Xan_ur_permease"/>
    <property type="match status" value="1"/>
</dbReference>
<keyword evidence="5 6" id="KW-0472">Membrane</keyword>
<keyword evidence="8" id="KW-1185">Reference proteome</keyword>
<organism evidence="7 8">
    <name type="scientific">Chunga burmeisteri</name>
    <name type="common">Black-legged seriema</name>
    <dbReference type="NCBI Taxonomy" id="1352770"/>
    <lineage>
        <taxon>Eukaryota</taxon>
        <taxon>Metazoa</taxon>
        <taxon>Chordata</taxon>
        <taxon>Craniata</taxon>
        <taxon>Vertebrata</taxon>
        <taxon>Euteleostomi</taxon>
        <taxon>Archelosauria</taxon>
        <taxon>Archosauria</taxon>
        <taxon>Dinosauria</taxon>
        <taxon>Saurischia</taxon>
        <taxon>Theropoda</taxon>
        <taxon>Coelurosauria</taxon>
        <taxon>Aves</taxon>
        <taxon>Neognathae</taxon>
        <taxon>Neoaves</taxon>
        <taxon>Telluraves</taxon>
        <taxon>Australaves</taxon>
        <taxon>Cariamiformes</taxon>
        <taxon>Cariamidae</taxon>
        <taxon>Chunga</taxon>
    </lineage>
</organism>
<proteinExistence type="inferred from homology"/>
<feature type="transmembrane region" description="Helical" evidence="6">
    <location>
        <begin position="25"/>
        <end position="52"/>
    </location>
</feature>
<reference evidence="7 8" key="1">
    <citation type="submission" date="2019-09" db="EMBL/GenBank/DDBJ databases">
        <title>Bird 10,000 Genomes (B10K) Project - Family phase.</title>
        <authorList>
            <person name="Zhang G."/>
        </authorList>
    </citation>
    <scope>NUCLEOTIDE SEQUENCE [LARGE SCALE GENOMIC DNA]</scope>
    <source>
        <strain evidence="7">B10K-CU-031-22</strain>
    </source>
</reference>
<keyword evidence="4 6" id="KW-1133">Transmembrane helix</keyword>
<evidence type="ECO:0000256" key="3">
    <source>
        <dbReference type="ARBA" id="ARBA00022692"/>
    </source>
</evidence>
<feature type="transmembrane region" description="Helical" evidence="6">
    <location>
        <begin position="438"/>
        <end position="457"/>
    </location>
</feature>
<dbReference type="GO" id="GO:0022857">
    <property type="term" value="F:transmembrane transporter activity"/>
    <property type="evidence" value="ECO:0007669"/>
    <property type="project" value="InterPro"/>
</dbReference>
<evidence type="ECO:0000313" key="7">
    <source>
        <dbReference type="EMBL" id="NWS55853.1"/>
    </source>
</evidence>
<evidence type="ECO:0000313" key="8">
    <source>
        <dbReference type="Proteomes" id="UP000541181"/>
    </source>
</evidence>
<dbReference type="OrthoDB" id="1641903at2759"/>